<gene>
    <name evidence="2" type="ORF">OKA104_LOCUS3088</name>
    <name evidence="1" type="ORF">VCS650_LOCUS28821</name>
</gene>
<name>A0A815ASD7_9BILA</name>
<proteinExistence type="predicted"/>
<dbReference type="EMBL" id="CAJOAY010000089">
    <property type="protein sequence ID" value="CAF3530666.1"/>
    <property type="molecule type" value="Genomic_DNA"/>
</dbReference>
<protein>
    <submittedName>
        <fullName evidence="1">Uncharacterized protein</fullName>
    </submittedName>
</protein>
<evidence type="ECO:0000313" key="3">
    <source>
        <dbReference type="Proteomes" id="UP000663891"/>
    </source>
</evidence>
<reference evidence="1" key="1">
    <citation type="submission" date="2021-02" db="EMBL/GenBank/DDBJ databases">
        <authorList>
            <person name="Nowell W R."/>
        </authorList>
    </citation>
    <scope>NUCLEOTIDE SEQUENCE</scope>
</reference>
<evidence type="ECO:0000313" key="2">
    <source>
        <dbReference type="EMBL" id="CAF3530666.1"/>
    </source>
</evidence>
<dbReference type="EMBL" id="CAJNON010000433">
    <property type="protein sequence ID" value="CAF1260053.1"/>
    <property type="molecule type" value="Genomic_DNA"/>
</dbReference>
<evidence type="ECO:0000313" key="1">
    <source>
        <dbReference type="EMBL" id="CAF1260053.1"/>
    </source>
</evidence>
<comment type="caution">
    <text evidence="1">The sequence shown here is derived from an EMBL/GenBank/DDBJ whole genome shotgun (WGS) entry which is preliminary data.</text>
</comment>
<dbReference type="OrthoDB" id="10012661at2759"/>
<sequence length="230" mass="27424">MATTDLNNTMSIKEKFERNIYSLDCIPRILDMDAPGIFINKNGSYPDEIESLEDMDWERDKLLTPKLIATSYGDWECTIGMINIKHFENREKLDDMFIDKSERTISRNCSNFQRISIDKAMKLLIIKFSCDMNWYLNNQSAIEEDLQRPVLPLDLNNEYLMKKLEQELFYKQMCKLFGEIEDDDNKPQDDDTIYEKCFILKDFHMLHSYENYKFASAQRGNYYLLFSFVY</sequence>
<organism evidence="1 3">
    <name type="scientific">Adineta steineri</name>
    <dbReference type="NCBI Taxonomy" id="433720"/>
    <lineage>
        <taxon>Eukaryota</taxon>
        <taxon>Metazoa</taxon>
        <taxon>Spiralia</taxon>
        <taxon>Gnathifera</taxon>
        <taxon>Rotifera</taxon>
        <taxon>Eurotatoria</taxon>
        <taxon>Bdelloidea</taxon>
        <taxon>Adinetida</taxon>
        <taxon>Adinetidae</taxon>
        <taxon>Adineta</taxon>
    </lineage>
</organism>
<accession>A0A815ASD7</accession>
<dbReference type="Proteomes" id="UP000663881">
    <property type="component" value="Unassembled WGS sequence"/>
</dbReference>
<dbReference type="Proteomes" id="UP000663891">
    <property type="component" value="Unassembled WGS sequence"/>
</dbReference>
<dbReference type="AlphaFoldDB" id="A0A815ASD7"/>